<organism evidence="2 3">
    <name type="scientific">Galbibacter pacificus</name>
    <dbReference type="NCBI Taxonomy" id="2996052"/>
    <lineage>
        <taxon>Bacteria</taxon>
        <taxon>Pseudomonadati</taxon>
        <taxon>Bacteroidota</taxon>
        <taxon>Flavobacteriia</taxon>
        <taxon>Flavobacteriales</taxon>
        <taxon>Flavobacteriaceae</taxon>
        <taxon>Galbibacter</taxon>
    </lineage>
</organism>
<feature type="signal peptide" evidence="1">
    <location>
        <begin position="1"/>
        <end position="22"/>
    </location>
</feature>
<feature type="chain" id="PRO_5047020155" evidence="1">
    <location>
        <begin position="23"/>
        <end position="287"/>
    </location>
</feature>
<dbReference type="EMBL" id="JAPMUA010000001">
    <property type="protein sequence ID" value="MDG3585029.1"/>
    <property type="molecule type" value="Genomic_DNA"/>
</dbReference>
<dbReference type="RefSeq" id="WP_277898759.1">
    <property type="nucleotide sequence ID" value="NZ_JAPMUA010000001.1"/>
</dbReference>
<dbReference type="Pfam" id="PF18950">
    <property type="entry name" value="DUF5694"/>
    <property type="match status" value="1"/>
</dbReference>
<keyword evidence="1" id="KW-0732">Signal</keyword>
<dbReference type="Proteomes" id="UP001153642">
    <property type="component" value="Unassembled WGS sequence"/>
</dbReference>
<evidence type="ECO:0000256" key="1">
    <source>
        <dbReference type="SAM" id="SignalP"/>
    </source>
</evidence>
<accession>A0ABT6FP37</accession>
<proteinExistence type="predicted"/>
<evidence type="ECO:0000313" key="3">
    <source>
        <dbReference type="Proteomes" id="UP001153642"/>
    </source>
</evidence>
<protein>
    <submittedName>
        <fullName evidence="2">DUF5694 domain-containing protein</fullName>
    </submittedName>
</protein>
<dbReference type="InterPro" id="IPR043749">
    <property type="entry name" value="DUF5694"/>
</dbReference>
<name>A0ABT6FP37_9FLAO</name>
<reference evidence="2" key="1">
    <citation type="submission" date="2022-11" db="EMBL/GenBank/DDBJ databases">
        <title>High-quality draft genome sequence of Galbibacter sp. strain CMA-7.</title>
        <authorList>
            <person name="Wei L."/>
            <person name="Dong C."/>
            <person name="Shao Z."/>
        </authorList>
    </citation>
    <scope>NUCLEOTIDE SEQUENCE</scope>
    <source>
        <strain evidence="2">CMA-7</strain>
    </source>
</reference>
<evidence type="ECO:0000313" key="2">
    <source>
        <dbReference type="EMBL" id="MDG3585029.1"/>
    </source>
</evidence>
<gene>
    <name evidence="2" type="ORF">OSR52_04040</name>
</gene>
<keyword evidence="3" id="KW-1185">Reference proteome</keyword>
<comment type="caution">
    <text evidence="2">The sequence shown here is derived from an EMBL/GenBank/DDBJ whole genome shotgun (WGS) entry which is preliminary data.</text>
</comment>
<sequence>MTTKKITLCLFLTIFSVVYISAQGNQKTEILLVGFDHLSQIDNGTPSSNIFSPKKQKEIVKLTEKLKRFSPNMIMVEKEPSEQAVVDSLYTSYLENKLQLSNIEYGTSETYQVGFRLAKMLNLKSVYGIDHYESTSQSLLNSGKNIELFKKGMGTLINAARPMKKSVQQDSLSIYDYIKTMNLPKYVKLSHNIIFNLPAYVMDGKFSEKGTNTVDIGNIDEKYIGAEYITLFYNRNLKIYSNILNTQLAHNTNRILLIMGQLHIGVLKDLLEDNPNYKIIEASEYLD</sequence>